<reference evidence="2" key="1">
    <citation type="journal article" date="2023" name="Mol. Phylogenet. Evol.">
        <title>Genome-scale phylogeny and comparative genomics of the fungal order Sordariales.</title>
        <authorList>
            <person name="Hensen N."/>
            <person name="Bonometti L."/>
            <person name="Westerberg I."/>
            <person name="Brannstrom I.O."/>
            <person name="Guillou S."/>
            <person name="Cros-Aarteil S."/>
            <person name="Calhoun S."/>
            <person name="Haridas S."/>
            <person name="Kuo A."/>
            <person name="Mondo S."/>
            <person name="Pangilinan J."/>
            <person name="Riley R."/>
            <person name="LaButti K."/>
            <person name="Andreopoulos B."/>
            <person name="Lipzen A."/>
            <person name="Chen C."/>
            <person name="Yan M."/>
            <person name="Daum C."/>
            <person name="Ng V."/>
            <person name="Clum A."/>
            <person name="Steindorff A."/>
            <person name="Ohm R.A."/>
            <person name="Martin F."/>
            <person name="Silar P."/>
            <person name="Natvig D.O."/>
            <person name="Lalanne C."/>
            <person name="Gautier V."/>
            <person name="Ament-Velasquez S.L."/>
            <person name="Kruys A."/>
            <person name="Hutchinson M.I."/>
            <person name="Powell A.J."/>
            <person name="Barry K."/>
            <person name="Miller A.N."/>
            <person name="Grigoriev I.V."/>
            <person name="Debuchy R."/>
            <person name="Gladieux P."/>
            <person name="Hiltunen Thoren M."/>
            <person name="Johannesson H."/>
        </authorList>
    </citation>
    <scope>NUCLEOTIDE SEQUENCE</scope>
    <source>
        <strain evidence="2">CBS 168.71</strain>
    </source>
</reference>
<proteinExistence type="predicted"/>
<comment type="caution">
    <text evidence="2">The sequence shown here is derived from an EMBL/GenBank/DDBJ whole genome shotgun (WGS) entry which is preliminary data.</text>
</comment>
<dbReference type="EMBL" id="JAUEPN010000003">
    <property type="protein sequence ID" value="KAK3297061.1"/>
    <property type="molecule type" value="Genomic_DNA"/>
</dbReference>
<keyword evidence="3" id="KW-1185">Reference proteome</keyword>
<dbReference type="GeneID" id="87834827"/>
<evidence type="ECO:0000256" key="1">
    <source>
        <dbReference type="SAM" id="MobiDB-lite"/>
    </source>
</evidence>
<dbReference type="AlphaFoldDB" id="A0AAE0LTD5"/>
<gene>
    <name evidence="2" type="ORF">B0H64DRAFT_116780</name>
</gene>
<accession>A0AAE0LTD5</accession>
<evidence type="ECO:0000313" key="3">
    <source>
        <dbReference type="Proteomes" id="UP001278766"/>
    </source>
</evidence>
<organism evidence="2 3">
    <name type="scientific">Chaetomium fimeti</name>
    <dbReference type="NCBI Taxonomy" id="1854472"/>
    <lineage>
        <taxon>Eukaryota</taxon>
        <taxon>Fungi</taxon>
        <taxon>Dikarya</taxon>
        <taxon>Ascomycota</taxon>
        <taxon>Pezizomycotina</taxon>
        <taxon>Sordariomycetes</taxon>
        <taxon>Sordariomycetidae</taxon>
        <taxon>Sordariales</taxon>
        <taxon>Chaetomiaceae</taxon>
        <taxon>Chaetomium</taxon>
    </lineage>
</organism>
<protein>
    <submittedName>
        <fullName evidence="2">Uncharacterized protein</fullName>
    </submittedName>
</protein>
<reference evidence="2" key="2">
    <citation type="submission" date="2023-06" db="EMBL/GenBank/DDBJ databases">
        <authorList>
            <consortium name="Lawrence Berkeley National Laboratory"/>
            <person name="Haridas S."/>
            <person name="Hensen N."/>
            <person name="Bonometti L."/>
            <person name="Westerberg I."/>
            <person name="Brannstrom I.O."/>
            <person name="Guillou S."/>
            <person name="Cros-Aarteil S."/>
            <person name="Calhoun S."/>
            <person name="Kuo A."/>
            <person name="Mondo S."/>
            <person name="Pangilinan J."/>
            <person name="Riley R."/>
            <person name="Labutti K."/>
            <person name="Andreopoulos B."/>
            <person name="Lipzen A."/>
            <person name="Chen C."/>
            <person name="Yanf M."/>
            <person name="Daum C."/>
            <person name="Ng V."/>
            <person name="Clum A."/>
            <person name="Steindorff A."/>
            <person name="Ohm R."/>
            <person name="Martin F."/>
            <person name="Silar P."/>
            <person name="Natvig D."/>
            <person name="Lalanne C."/>
            <person name="Gautier V."/>
            <person name="Ament-Velasquez S.L."/>
            <person name="Kruys A."/>
            <person name="Hutchinson M.I."/>
            <person name="Powell A.J."/>
            <person name="Barry K."/>
            <person name="Miller A.N."/>
            <person name="Grigoriev I.V."/>
            <person name="Debuchy R."/>
            <person name="Gladieux P."/>
            <person name="Thoren M.H."/>
            <person name="Johannesson H."/>
        </authorList>
    </citation>
    <scope>NUCLEOTIDE SEQUENCE</scope>
    <source>
        <strain evidence="2">CBS 168.71</strain>
    </source>
</reference>
<name>A0AAE0LTD5_9PEZI</name>
<evidence type="ECO:0000313" key="2">
    <source>
        <dbReference type="EMBL" id="KAK3297061.1"/>
    </source>
</evidence>
<dbReference type="RefSeq" id="XP_062660575.1">
    <property type="nucleotide sequence ID" value="XM_062797879.1"/>
</dbReference>
<dbReference type="Proteomes" id="UP001278766">
    <property type="component" value="Unassembled WGS sequence"/>
</dbReference>
<feature type="region of interest" description="Disordered" evidence="1">
    <location>
        <begin position="187"/>
        <end position="209"/>
    </location>
</feature>
<sequence length="209" mass="22858">MYFVHRCIMHMSTHTSTPKFPQIASLSRVSPRFVRCHPPSSWSTANYGPPQVSNQTPPASPRFGRSLVNGKGFLAWVSASSLPHGIPQIPRLAGVLDGWQRVWLVWLLCSASGPASRPGRSLERLWASAHFRHGRRMALQCAPNIPASRLGYLSVVGRAPGRVLEFTGPLLNAGPTAWVVVNHPAGTTTSSHHAPPPWPRCASRNDIKE</sequence>